<dbReference type="RefSeq" id="WP_313765193.1">
    <property type="nucleotide sequence ID" value="NZ_BAAAVH010000018.1"/>
</dbReference>
<keyword evidence="2" id="KW-1185">Reference proteome</keyword>
<evidence type="ECO:0000313" key="2">
    <source>
        <dbReference type="Proteomes" id="UP001596067"/>
    </source>
</evidence>
<dbReference type="EMBL" id="JBHSOD010000027">
    <property type="protein sequence ID" value="MFC5887447.1"/>
    <property type="molecule type" value="Genomic_DNA"/>
</dbReference>
<proteinExistence type="predicted"/>
<dbReference type="Proteomes" id="UP001596067">
    <property type="component" value="Unassembled WGS sequence"/>
</dbReference>
<reference evidence="2" key="1">
    <citation type="journal article" date="2019" name="Int. J. Syst. Evol. Microbiol.">
        <title>The Global Catalogue of Microorganisms (GCM) 10K type strain sequencing project: providing services to taxonomists for standard genome sequencing and annotation.</title>
        <authorList>
            <consortium name="The Broad Institute Genomics Platform"/>
            <consortium name="The Broad Institute Genome Sequencing Center for Infectious Disease"/>
            <person name="Wu L."/>
            <person name="Ma J."/>
        </authorList>
    </citation>
    <scope>NUCLEOTIDE SEQUENCE [LARGE SCALE GENOMIC DNA]</scope>
    <source>
        <strain evidence="2">CGMCC 4.1469</strain>
    </source>
</reference>
<sequence>MATKDELATRRFRNLVQRLEVVMQDSLKPEYGGYYGQVVLGAEAIEELGALKEVRQAAREAGKSLGWKTVTHAVGDRLFVLDDREPPERIRQLADQAASDAIERTFQEMTRARLRLVAPPNGIDED</sequence>
<protein>
    <submittedName>
        <fullName evidence="1">Uncharacterized protein</fullName>
    </submittedName>
</protein>
<evidence type="ECO:0000313" key="1">
    <source>
        <dbReference type="EMBL" id="MFC5887447.1"/>
    </source>
</evidence>
<comment type="caution">
    <text evidence="1">The sequence shown here is derived from an EMBL/GenBank/DDBJ whole genome shotgun (WGS) entry which is preliminary data.</text>
</comment>
<organism evidence="1 2">
    <name type="scientific">Kitasatospora aburaviensis</name>
    <dbReference type="NCBI Taxonomy" id="67265"/>
    <lineage>
        <taxon>Bacteria</taxon>
        <taxon>Bacillati</taxon>
        <taxon>Actinomycetota</taxon>
        <taxon>Actinomycetes</taxon>
        <taxon>Kitasatosporales</taxon>
        <taxon>Streptomycetaceae</taxon>
        <taxon>Kitasatospora</taxon>
    </lineage>
</organism>
<gene>
    <name evidence="1" type="ORF">ACFP0N_20970</name>
</gene>
<name>A0ABW1EZ82_9ACTN</name>
<accession>A0ABW1EZ82</accession>